<dbReference type="AlphaFoldDB" id="A0A1H6A562"/>
<dbReference type="PANTHER" id="PTHR13696:SF96">
    <property type="entry name" value="COBQ_COBB_MIND_PARA NUCLEOTIDE BINDING DOMAIN-CONTAINING PROTEIN"/>
    <property type="match status" value="1"/>
</dbReference>
<sequence length="233" mass="26636">MSLLHLKQNTTSLAHTSAKKLLIMNQKGGVGKSTVVAGITSHLLTQGYKVSLIDFDAQKSSHDWASPILKDRVTAYNPSFNSLSMLASKLSVHSDSDFVIIDSPSNFTLDDMTRYAYYVDGIIIPMAPSPVDLHASLPFIKTIIDSNLLTRRNISLSFIVNRCLENDERVDRVHHLLNHFRHFNILGRMSEDDKYQQAFYHKELVDLTVDKELWESAITWSHQLKCQRMQRYQ</sequence>
<name>A0A1H6A562_9VIBR</name>
<dbReference type="Pfam" id="PF01656">
    <property type="entry name" value="CbiA"/>
    <property type="match status" value="1"/>
</dbReference>
<dbReference type="Gene3D" id="3.40.50.300">
    <property type="entry name" value="P-loop containing nucleotide triphosphate hydrolases"/>
    <property type="match status" value="1"/>
</dbReference>
<keyword evidence="3" id="KW-1185">Reference proteome</keyword>
<dbReference type="InterPro" id="IPR027417">
    <property type="entry name" value="P-loop_NTPase"/>
</dbReference>
<dbReference type="SUPFAM" id="SSF52540">
    <property type="entry name" value="P-loop containing nucleoside triphosphate hydrolases"/>
    <property type="match status" value="1"/>
</dbReference>
<dbReference type="PANTHER" id="PTHR13696">
    <property type="entry name" value="P-LOOP CONTAINING NUCLEOSIDE TRIPHOSPHATE HYDROLASE"/>
    <property type="match status" value="1"/>
</dbReference>
<organism evidence="2 3">
    <name type="scientific">Vibrio hangzhouensis</name>
    <dbReference type="NCBI Taxonomy" id="462991"/>
    <lineage>
        <taxon>Bacteria</taxon>
        <taxon>Pseudomonadati</taxon>
        <taxon>Pseudomonadota</taxon>
        <taxon>Gammaproteobacteria</taxon>
        <taxon>Vibrionales</taxon>
        <taxon>Vibrionaceae</taxon>
        <taxon>Vibrio</taxon>
    </lineage>
</organism>
<dbReference type="RefSeq" id="WP_244183104.1">
    <property type="nucleotide sequence ID" value="NZ_FNVG01000014.1"/>
</dbReference>
<protein>
    <submittedName>
        <fullName evidence="2">Chromosome partitioning protein</fullName>
    </submittedName>
</protein>
<dbReference type="InterPro" id="IPR002586">
    <property type="entry name" value="CobQ/CobB/MinD/ParA_Nub-bd_dom"/>
</dbReference>
<proteinExistence type="predicted"/>
<dbReference type="EMBL" id="FNVG01000014">
    <property type="protein sequence ID" value="SEG43470.1"/>
    <property type="molecule type" value="Genomic_DNA"/>
</dbReference>
<accession>A0A1H6A562</accession>
<evidence type="ECO:0000313" key="2">
    <source>
        <dbReference type="EMBL" id="SEG43470.1"/>
    </source>
</evidence>
<evidence type="ECO:0000259" key="1">
    <source>
        <dbReference type="Pfam" id="PF01656"/>
    </source>
</evidence>
<dbReference type="Proteomes" id="UP000236721">
    <property type="component" value="Unassembled WGS sequence"/>
</dbReference>
<gene>
    <name evidence="2" type="ORF">SAMN04488244_11416</name>
</gene>
<feature type="domain" description="CobQ/CobB/MinD/ParA nucleotide binding" evidence="1">
    <location>
        <begin position="22"/>
        <end position="199"/>
    </location>
</feature>
<dbReference type="InterPro" id="IPR050678">
    <property type="entry name" value="DNA_Partitioning_ATPase"/>
</dbReference>
<dbReference type="CDD" id="cd02042">
    <property type="entry name" value="ParAB_family"/>
    <property type="match status" value="1"/>
</dbReference>
<evidence type="ECO:0000313" key="3">
    <source>
        <dbReference type="Proteomes" id="UP000236721"/>
    </source>
</evidence>
<reference evidence="3" key="1">
    <citation type="submission" date="2016-10" db="EMBL/GenBank/DDBJ databases">
        <authorList>
            <person name="Varghese N."/>
            <person name="Submissions S."/>
        </authorList>
    </citation>
    <scope>NUCLEOTIDE SEQUENCE [LARGE SCALE GENOMIC DNA]</scope>
    <source>
        <strain evidence="3">CGMCC 1.7062</strain>
    </source>
</reference>